<proteinExistence type="predicted"/>
<dbReference type="PANTHER" id="PTHR34655">
    <property type="entry name" value="CONSERVED WITHIN P. AEROPHILUM"/>
    <property type="match status" value="1"/>
</dbReference>
<accession>A0A4R3YBE5</accession>
<dbReference type="Pfam" id="PF13686">
    <property type="entry name" value="DrsE_2"/>
    <property type="match status" value="1"/>
</dbReference>
<evidence type="ECO:0000313" key="2">
    <source>
        <dbReference type="Proteomes" id="UP000295367"/>
    </source>
</evidence>
<comment type="caution">
    <text evidence="1">The sequence shown here is derived from an EMBL/GenBank/DDBJ whole genome shotgun (WGS) entry which is preliminary data.</text>
</comment>
<dbReference type="NCBIfam" id="NF047629">
    <property type="entry name" value="SulfCarrDsrE2"/>
    <property type="match status" value="1"/>
</dbReference>
<dbReference type="EMBL" id="SMCO01000004">
    <property type="protein sequence ID" value="TCV88064.1"/>
    <property type="molecule type" value="Genomic_DNA"/>
</dbReference>
<dbReference type="InterPro" id="IPR027396">
    <property type="entry name" value="DsrEFH-like"/>
</dbReference>
<dbReference type="PANTHER" id="PTHR34655:SF2">
    <property type="entry name" value="PEROXIREDOXIN FAMILY PROTEIN"/>
    <property type="match status" value="1"/>
</dbReference>
<evidence type="ECO:0000313" key="1">
    <source>
        <dbReference type="EMBL" id="TCV88064.1"/>
    </source>
</evidence>
<reference evidence="1 2" key="1">
    <citation type="submission" date="2019-03" db="EMBL/GenBank/DDBJ databases">
        <title>Genomic Encyclopedia of Type Strains, Phase IV (KMG-IV): sequencing the most valuable type-strain genomes for metagenomic binning, comparative biology and taxonomic classification.</title>
        <authorList>
            <person name="Goeker M."/>
        </authorList>
    </citation>
    <scope>NUCLEOTIDE SEQUENCE [LARGE SCALE GENOMIC DNA]</scope>
    <source>
        <strain evidence="1 2">DSM 100309</strain>
    </source>
</reference>
<dbReference type="Proteomes" id="UP000295367">
    <property type="component" value="Unassembled WGS sequence"/>
</dbReference>
<gene>
    <name evidence="1" type="ORF">EDC63_10421</name>
</gene>
<dbReference type="AlphaFoldDB" id="A0A4R3YBE5"/>
<organism evidence="1 2">
    <name type="scientific">Sulfurirhabdus autotrophica</name>
    <dbReference type="NCBI Taxonomy" id="1706046"/>
    <lineage>
        <taxon>Bacteria</taxon>
        <taxon>Pseudomonadati</taxon>
        <taxon>Pseudomonadota</taxon>
        <taxon>Betaproteobacteria</taxon>
        <taxon>Nitrosomonadales</taxon>
        <taxon>Sulfuricellaceae</taxon>
        <taxon>Sulfurirhabdus</taxon>
    </lineage>
</organism>
<protein>
    <submittedName>
        <fullName evidence="1">Peroxiredoxin family protein</fullName>
    </submittedName>
</protein>
<dbReference type="SUPFAM" id="SSF75169">
    <property type="entry name" value="DsrEFH-like"/>
    <property type="match status" value="1"/>
</dbReference>
<name>A0A4R3YBE5_9PROT</name>
<sequence length="226" mass="25236">MFLPIRILVVAQFNMKGANIMNRTSLAIVSESDQLERDRFNQWFKEEFEKESNIRAEAKTNTMALIATKGTLDWAYPPFILASTASALGWEVSIFFSFYGLELLKKDLQLGVSPLGNPAMPMKMPIGPEWFRGIDWKIPNIVMGNIPGFELMAKSMFNSTLKQKGVASIEELRSACIEAEVKLVACQMTVDLFGYSKTDFVPEVAEWVGAASFLPLAAKADVCLYI</sequence>
<dbReference type="InterPro" id="IPR032836">
    <property type="entry name" value="DsrE2-like"/>
</dbReference>
<keyword evidence="2" id="KW-1185">Reference proteome</keyword>
<dbReference type="Gene3D" id="3.40.1260.10">
    <property type="entry name" value="DsrEFH-like"/>
    <property type="match status" value="1"/>
</dbReference>